<feature type="binding site" evidence="5">
    <location>
        <position position="224"/>
    </location>
    <ligand>
        <name>[2Fe-2S] cluster</name>
        <dbReference type="ChEBI" id="CHEBI:190135"/>
    </ligand>
</feature>
<feature type="binding site" evidence="5">
    <location>
        <position position="216"/>
    </location>
    <ligand>
        <name>[2Fe-2S] cluster</name>
        <dbReference type="ChEBI" id="CHEBI:190135"/>
    </ligand>
</feature>
<keyword evidence="3 4" id="KW-0274">FAD</keyword>
<dbReference type="InterPro" id="IPR037117">
    <property type="entry name" value="Dihydroorotate_DH_ele_sf"/>
</dbReference>
<evidence type="ECO:0000313" key="7">
    <source>
        <dbReference type="EMBL" id="CAA9450194.1"/>
    </source>
</evidence>
<keyword evidence="2 4" id="KW-0285">Flavoprotein</keyword>
<dbReference type="InterPro" id="IPR012165">
    <property type="entry name" value="Cyt_c3_hydrogenase_gsu"/>
</dbReference>
<dbReference type="GO" id="GO:0050660">
    <property type="term" value="F:flavin adenine dinucleotide binding"/>
    <property type="evidence" value="ECO:0007669"/>
    <property type="project" value="InterPro"/>
</dbReference>
<dbReference type="Pfam" id="PF10418">
    <property type="entry name" value="DHODB_Fe-S_bind"/>
    <property type="match status" value="1"/>
</dbReference>
<keyword evidence="5" id="KW-0479">Metal-binding</keyword>
<dbReference type="SUPFAM" id="SSF52343">
    <property type="entry name" value="Ferredoxin reductase-like, C-terminal NADP-linked domain"/>
    <property type="match status" value="1"/>
</dbReference>
<dbReference type="InterPro" id="IPR019480">
    <property type="entry name" value="Dihydroorotate_DH_Fe-S-bd"/>
</dbReference>
<evidence type="ECO:0000256" key="2">
    <source>
        <dbReference type="ARBA" id="ARBA00022630"/>
    </source>
</evidence>
<comment type="cofactor">
    <cofactor evidence="4">
        <name>FAD</name>
        <dbReference type="ChEBI" id="CHEBI:57692"/>
    </cofactor>
    <text evidence="4">Binds 1 FAD per subunit.</text>
</comment>
<feature type="binding site" evidence="5">
    <location>
        <position position="221"/>
    </location>
    <ligand>
        <name>[2Fe-2S] cluster</name>
        <dbReference type="ChEBI" id="CHEBI:190135"/>
    </ligand>
</feature>
<dbReference type="Gene3D" id="2.10.240.10">
    <property type="entry name" value="Dihydroorotate dehydrogenase, electron transfer subunit"/>
    <property type="match status" value="1"/>
</dbReference>
<feature type="binding site" evidence="4">
    <location>
        <begin position="77"/>
        <end position="78"/>
    </location>
    <ligand>
        <name>FAD</name>
        <dbReference type="ChEBI" id="CHEBI:57692"/>
    </ligand>
</feature>
<sequence>MKLHAVEVLERERFGDHALLRYRWTGAPPEPGQFVMARVASFAGPARSLDPFLSRPLFAHDYNDEVMSLLFEIRGRGTALLAAEDAGLLVSDPLGRGYTVDGGPVALVGGGVWISPLKLFARRLARSGVAHDAYLEIPSTAPEAYTAWISESYPDATLVPTKGASDASRTVLERIGDLSSYAGLYASGPASMLNAVKRLSEGTVPAQLALRERMACANGSCYGCAVPVWEAGERTYTRACVEGPIFSAEVLAW</sequence>
<evidence type="ECO:0000256" key="3">
    <source>
        <dbReference type="ARBA" id="ARBA00022827"/>
    </source>
</evidence>
<dbReference type="GO" id="GO:0051537">
    <property type="term" value="F:2 iron, 2 sulfur cluster binding"/>
    <property type="evidence" value="ECO:0007669"/>
    <property type="project" value="UniProtKB-KW"/>
</dbReference>
<dbReference type="PANTHER" id="PTHR43513:SF3">
    <property type="entry name" value="DIHYDROOROTATE DEHYDROGENASE B (NAD(+)), ELECTRON TRANSFER SUBUNIT-RELATED"/>
    <property type="match status" value="1"/>
</dbReference>
<dbReference type="AlphaFoldDB" id="A0A6J4QQ43"/>
<comment type="similarity">
    <text evidence="1">Belongs to the PyrK family.</text>
</comment>
<evidence type="ECO:0000256" key="4">
    <source>
        <dbReference type="PIRSR" id="PIRSR006816-1"/>
    </source>
</evidence>
<dbReference type="InterPro" id="IPR039261">
    <property type="entry name" value="FNR_nucleotide-bd"/>
</dbReference>
<feature type="domain" description="Dihydroorotate dehydrogenase electron transfer subunit iron-sulphur cluster binding" evidence="6">
    <location>
        <begin position="212"/>
        <end position="249"/>
    </location>
</feature>
<dbReference type="PANTHER" id="PTHR43513">
    <property type="entry name" value="DIHYDROOROTATE DEHYDROGENASE B (NAD(+)), ELECTRON TRANSFER SUBUNIT"/>
    <property type="match status" value="1"/>
</dbReference>
<gene>
    <name evidence="7" type="ORF">AVDCRST_MAG78-3322</name>
</gene>
<keyword evidence="5" id="KW-0001">2Fe-2S</keyword>
<evidence type="ECO:0000259" key="6">
    <source>
        <dbReference type="Pfam" id="PF10418"/>
    </source>
</evidence>
<dbReference type="Gene3D" id="2.40.30.10">
    <property type="entry name" value="Translation factors"/>
    <property type="match status" value="1"/>
</dbReference>
<protein>
    <recommendedName>
        <fullName evidence="6">Dihydroorotate dehydrogenase electron transfer subunit iron-sulphur cluster binding domain-containing protein</fullName>
    </recommendedName>
</protein>
<keyword evidence="5" id="KW-0411">Iron-sulfur</keyword>
<dbReference type="GO" id="GO:0006221">
    <property type="term" value="P:pyrimidine nucleotide biosynthetic process"/>
    <property type="evidence" value="ECO:0007669"/>
    <property type="project" value="InterPro"/>
</dbReference>
<feature type="binding site" evidence="5">
    <location>
        <position position="240"/>
    </location>
    <ligand>
        <name>[2Fe-2S] cluster</name>
        <dbReference type="ChEBI" id="CHEBI:190135"/>
    </ligand>
</feature>
<evidence type="ECO:0000256" key="1">
    <source>
        <dbReference type="ARBA" id="ARBA00006422"/>
    </source>
</evidence>
<keyword evidence="5" id="KW-0408">Iron</keyword>
<accession>A0A6J4QQ43</accession>
<dbReference type="PIRSF" id="PIRSF006816">
    <property type="entry name" value="Cyc3_hyd_g"/>
    <property type="match status" value="1"/>
</dbReference>
<dbReference type="GO" id="GO:0046872">
    <property type="term" value="F:metal ion binding"/>
    <property type="evidence" value="ECO:0007669"/>
    <property type="project" value="UniProtKB-KW"/>
</dbReference>
<dbReference type="InterPro" id="IPR050353">
    <property type="entry name" value="PyrK_electron_transfer"/>
</dbReference>
<organism evidence="7">
    <name type="scientific">uncultured Rubrobacteraceae bacterium</name>
    <dbReference type="NCBI Taxonomy" id="349277"/>
    <lineage>
        <taxon>Bacteria</taxon>
        <taxon>Bacillati</taxon>
        <taxon>Actinomycetota</taxon>
        <taxon>Rubrobacteria</taxon>
        <taxon>Rubrobacterales</taxon>
        <taxon>Rubrobacteraceae</taxon>
        <taxon>environmental samples</taxon>
    </lineage>
</organism>
<reference evidence="7" key="1">
    <citation type="submission" date="2020-02" db="EMBL/GenBank/DDBJ databases">
        <authorList>
            <person name="Meier V. D."/>
        </authorList>
    </citation>
    <scope>NUCLEOTIDE SEQUENCE</scope>
    <source>
        <strain evidence="7">AVDCRST_MAG78</strain>
    </source>
</reference>
<proteinExistence type="inferred from homology"/>
<name>A0A6J4QQ43_9ACTN</name>
<comment type="cofactor">
    <cofactor evidence="5">
        <name>[2Fe-2S] cluster</name>
        <dbReference type="ChEBI" id="CHEBI:190135"/>
    </cofactor>
    <text evidence="5">Binds 1 [2Fe-2S] cluster per subunit.</text>
</comment>
<evidence type="ECO:0000256" key="5">
    <source>
        <dbReference type="PIRSR" id="PIRSR006816-2"/>
    </source>
</evidence>
<dbReference type="EMBL" id="CADCVB010000218">
    <property type="protein sequence ID" value="CAA9450194.1"/>
    <property type="molecule type" value="Genomic_DNA"/>
</dbReference>